<reference evidence="1 3" key="1">
    <citation type="journal article" date="2021" name="Genome Biol.">
        <title>AFLAP: assembly-free linkage analysis pipeline using k-mers from genome sequencing data.</title>
        <authorList>
            <person name="Fletcher K."/>
            <person name="Zhang L."/>
            <person name="Gil J."/>
            <person name="Han R."/>
            <person name="Cavanaugh K."/>
            <person name="Michelmore R."/>
        </authorList>
    </citation>
    <scope>NUCLEOTIDE SEQUENCE [LARGE SCALE GENOMIC DNA]</scope>
    <source>
        <strain evidence="1 3">SF5</strain>
    </source>
</reference>
<evidence type="ECO:0000313" key="2">
    <source>
        <dbReference type="EMBL" id="TDH69462.1"/>
    </source>
</evidence>
<dbReference type="Proteomes" id="UP000294530">
    <property type="component" value="Unassembled WGS sequence"/>
</dbReference>
<reference evidence="1" key="2">
    <citation type="submission" date="2021-07" db="EMBL/GenBank/DDBJ databases">
        <authorList>
            <person name="Fletcher K."/>
        </authorList>
    </citation>
    <scope>NUCLEOTIDE SEQUENCE</scope>
    <source>
        <strain evidence="1">SF5</strain>
    </source>
</reference>
<name>A0A976FMX0_BRELC</name>
<dbReference type="AlphaFoldDB" id="A0A976FMX0"/>
<keyword evidence="3" id="KW-1185">Reference proteome</keyword>
<comment type="caution">
    <text evidence="1">The sequence shown here is derived from an EMBL/GenBank/DDBJ whole genome shotgun (WGS) entry which is preliminary data.</text>
</comment>
<accession>A0A976FMX0</accession>
<organism evidence="1 3">
    <name type="scientific">Bremia lactucae</name>
    <name type="common">Lettuce downy mildew</name>
    <dbReference type="NCBI Taxonomy" id="4779"/>
    <lineage>
        <taxon>Eukaryota</taxon>
        <taxon>Sar</taxon>
        <taxon>Stramenopiles</taxon>
        <taxon>Oomycota</taxon>
        <taxon>Peronosporomycetes</taxon>
        <taxon>Peronosporales</taxon>
        <taxon>Peronosporaceae</taxon>
        <taxon>Bremia</taxon>
    </lineage>
</organism>
<evidence type="ECO:0000313" key="3">
    <source>
        <dbReference type="Proteomes" id="UP000294530"/>
    </source>
</evidence>
<protein>
    <submittedName>
        <fullName evidence="1">Uncharacterized protein</fullName>
    </submittedName>
</protein>
<dbReference type="KEGG" id="blac:94353175"/>
<proteinExistence type="predicted"/>
<dbReference type="GeneID" id="94353175"/>
<evidence type="ECO:0000313" key="1">
    <source>
        <dbReference type="EMBL" id="TDH69459.1"/>
    </source>
</evidence>
<dbReference type="RefSeq" id="XP_067818961.1">
    <property type="nucleotide sequence ID" value="XM_067967504.1"/>
</dbReference>
<dbReference type="EMBL" id="SHOA02000016">
    <property type="protein sequence ID" value="TDH69462.1"/>
    <property type="molecule type" value="Genomic_DNA"/>
</dbReference>
<sequence>MTISSERRKSGSPQSREWLTGVEQKVQAMHENGMLLEVPKITVPEKKRMIRTMWRVQVNPDTGEQVSSFCPRS</sequence>
<gene>
    <name evidence="2" type="ORF">CCR75_009465</name>
    <name evidence="1" type="ORF">CCR75_009466</name>
</gene>
<dbReference type="EMBL" id="SHOA02000016">
    <property type="protein sequence ID" value="TDH69459.1"/>
    <property type="molecule type" value="Genomic_DNA"/>
</dbReference>